<dbReference type="Gene3D" id="2.30.30.1210">
    <property type="entry name" value="Domain of unknown function DUF1541"/>
    <property type="match status" value="1"/>
</dbReference>
<keyword evidence="5" id="KW-1185">Reference proteome</keyword>
<proteinExistence type="predicted"/>
<evidence type="ECO:0000259" key="3">
    <source>
        <dbReference type="Pfam" id="PF07563"/>
    </source>
</evidence>
<evidence type="ECO:0000256" key="1">
    <source>
        <dbReference type="SAM" id="MobiDB-lite"/>
    </source>
</evidence>
<dbReference type="EMBL" id="JACAOA010000004">
    <property type="protein sequence ID" value="MBA5728602.1"/>
    <property type="molecule type" value="Genomic_DNA"/>
</dbReference>
<sequence length="197" mass="21304">MKQNKKWIGTILLSSALLLGACGSDEINESTGTDTNQTTTEETSSESGDHGGMVHDESGEIPADLEEAENPTYPVGSEVIIQTDHMPGMMGATGEIVGAFDSIAYEITYTDTETGEEISNHKWVVREETENAQEEPYQAGDEVVLEAYHMPGMQGATATIDSAEDTTVYMVTYTDTETGDTVANHKWLTEDELAPAE</sequence>
<dbReference type="RefSeq" id="WP_218930330.1">
    <property type="nucleotide sequence ID" value="NZ_JACAOA010000004.1"/>
</dbReference>
<name>A0A839A3R7_9LACT</name>
<organism evidence="4 5">
    <name type="scientific">Ruoffia halotolerans</name>
    <dbReference type="NCBI Taxonomy" id="2748684"/>
    <lineage>
        <taxon>Bacteria</taxon>
        <taxon>Bacillati</taxon>
        <taxon>Bacillota</taxon>
        <taxon>Bacilli</taxon>
        <taxon>Lactobacillales</taxon>
        <taxon>Aerococcaceae</taxon>
        <taxon>Ruoffia</taxon>
    </lineage>
</organism>
<evidence type="ECO:0000313" key="5">
    <source>
        <dbReference type="Proteomes" id="UP000571018"/>
    </source>
</evidence>
<accession>A0A839A3R7</accession>
<reference evidence="4 5" key="1">
    <citation type="submission" date="2020-06" db="EMBL/GenBank/DDBJ databases">
        <title>Reclassification of Facklamia ignava, Facklamia soureckii and Facklami tabacinasalis as Falseniella iganva gen. nov., comb. nov., Hutsoniella ignava gen. nov., comb. nov., and Ruoffia tabacinasalis gen. nov., comb. nov and description of Ruoffia haltotolerans sp. nov., isolated from hypersaline Inland Sea of Qatar.</title>
        <authorList>
            <person name="Fotedar R."/>
            <person name="Sankaranarayanan K."/>
            <person name="Lawson P."/>
            <person name="Caldwell M."/>
            <person name="Zeyara A."/>
            <person name="Al Malki A."/>
            <person name="Ali M."/>
        </authorList>
    </citation>
    <scope>NUCLEOTIDE SEQUENCE [LARGE SCALE GENOMIC DNA]</scope>
    <source>
        <strain evidence="4 5">INB8</strain>
    </source>
</reference>
<evidence type="ECO:0000256" key="2">
    <source>
        <dbReference type="SAM" id="SignalP"/>
    </source>
</evidence>
<protein>
    <submittedName>
        <fullName evidence="4">YdhK family protein</fullName>
    </submittedName>
</protein>
<feature type="domain" description="DUF1541" evidence="3">
    <location>
        <begin position="75"/>
        <end position="125"/>
    </location>
</feature>
<dbReference type="PROSITE" id="PS51257">
    <property type="entry name" value="PROKAR_LIPOPROTEIN"/>
    <property type="match status" value="1"/>
</dbReference>
<dbReference type="InterPro" id="IPR011438">
    <property type="entry name" value="DUF1541"/>
</dbReference>
<keyword evidence="2" id="KW-0732">Signal</keyword>
<feature type="domain" description="DUF1541" evidence="3">
    <location>
        <begin position="140"/>
        <end position="190"/>
    </location>
</feature>
<dbReference type="AlphaFoldDB" id="A0A839A3R7"/>
<dbReference type="Pfam" id="PF07563">
    <property type="entry name" value="DUF1541"/>
    <property type="match status" value="2"/>
</dbReference>
<feature type="signal peptide" evidence="2">
    <location>
        <begin position="1"/>
        <end position="21"/>
    </location>
</feature>
<feature type="chain" id="PRO_5038634543" evidence="2">
    <location>
        <begin position="22"/>
        <end position="197"/>
    </location>
</feature>
<feature type="compositionally biased region" description="Basic and acidic residues" evidence="1">
    <location>
        <begin position="47"/>
        <end position="58"/>
    </location>
</feature>
<feature type="compositionally biased region" description="Low complexity" evidence="1">
    <location>
        <begin position="27"/>
        <end position="46"/>
    </location>
</feature>
<dbReference type="Proteomes" id="UP000571018">
    <property type="component" value="Unassembled WGS sequence"/>
</dbReference>
<gene>
    <name evidence="4" type="ORF">HW423_02235</name>
</gene>
<comment type="caution">
    <text evidence="4">The sequence shown here is derived from an EMBL/GenBank/DDBJ whole genome shotgun (WGS) entry which is preliminary data.</text>
</comment>
<feature type="region of interest" description="Disordered" evidence="1">
    <location>
        <begin position="27"/>
        <end position="58"/>
    </location>
</feature>
<evidence type="ECO:0000313" key="4">
    <source>
        <dbReference type="EMBL" id="MBA5728602.1"/>
    </source>
</evidence>